<dbReference type="InterPro" id="IPR003829">
    <property type="entry name" value="Pirin_N_dom"/>
</dbReference>
<keyword evidence="2" id="KW-0479">Metal-binding</keyword>
<comment type="caution">
    <text evidence="6">The sequence shown here is derived from an EMBL/GenBank/DDBJ whole genome shotgun (WGS) entry which is preliminary data.</text>
</comment>
<gene>
    <name evidence="6" type="ORF">IQ235_08045</name>
</gene>
<feature type="binding site" evidence="2">
    <location>
        <position position="59"/>
    </location>
    <ligand>
        <name>Fe cation</name>
        <dbReference type="ChEBI" id="CHEBI:24875"/>
    </ligand>
</feature>
<dbReference type="AlphaFoldDB" id="A0A928VZW2"/>
<feature type="domain" description="Quercetin 2,3-dioxygenase C-terminal cupin" evidence="5">
    <location>
        <begin position="146"/>
        <end position="231"/>
    </location>
</feature>
<sequence length="231" mass="26270">MITLRKSQERGHASYDWLNSYHTFSFANYYDPQHMGFRSLRVINDDRVRGGAGFGTHPHRDMEIISYIVEGALEHQDSMGNRSIIRSGEVQRMTAGTGVTHSEYNHSPTDEVRFLQIWIPPTQKGLAPSYEQRQYSAAEKQGAFRLIVSPDGRDKSLSIHQNICLYSTILKAGETLKHSLFENFESWVQVVNGEMTLNDIEMRTGDGAAIENETQLELTAKQDTEVLLFEL</sequence>
<keyword evidence="7" id="KW-1185">Reference proteome</keyword>
<feature type="binding site" evidence="2">
    <location>
        <position position="101"/>
    </location>
    <ligand>
        <name>Fe cation</name>
        <dbReference type="ChEBI" id="CHEBI:24875"/>
    </ligand>
</feature>
<feature type="binding site" evidence="2">
    <location>
        <position position="57"/>
    </location>
    <ligand>
        <name>Fe cation</name>
        <dbReference type="ChEBI" id="CHEBI:24875"/>
    </ligand>
</feature>
<name>A0A928VZW2_9CYAN</name>
<proteinExistence type="inferred from homology"/>
<dbReference type="SUPFAM" id="SSF51182">
    <property type="entry name" value="RmlC-like cupins"/>
    <property type="match status" value="1"/>
</dbReference>
<dbReference type="InterPro" id="IPR011051">
    <property type="entry name" value="RmlC_Cupin_sf"/>
</dbReference>
<dbReference type="EMBL" id="JADEXN010000112">
    <property type="protein sequence ID" value="MBE9040730.1"/>
    <property type="molecule type" value="Genomic_DNA"/>
</dbReference>
<dbReference type="InterPro" id="IPR012093">
    <property type="entry name" value="Pirin"/>
</dbReference>
<feature type="binding site" evidence="2">
    <location>
        <position position="103"/>
    </location>
    <ligand>
        <name>Fe cation</name>
        <dbReference type="ChEBI" id="CHEBI:24875"/>
    </ligand>
</feature>
<evidence type="ECO:0000256" key="1">
    <source>
        <dbReference type="ARBA" id="ARBA00008416"/>
    </source>
</evidence>
<dbReference type="PANTHER" id="PTHR43212:SF3">
    <property type="entry name" value="QUERCETIN 2,3-DIOXYGENASE"/>
    <property type="match status" value="1"/>
</dbReference>
<dbReference type="Gene3D" id="2.60.120.10">
    <property type="entry name" value="Jelly Rolls"/>
    <property type="match status" value="2"/>
</dbReference>
<evidence type="ECO:0000256" key="2">
    <source>
        <dbReference type="PIRSR" id="PIRSR006232-1"/>
    </source>
</evidence>
<dbReference type="Pfam" id="PF17954">
    <property type="entry name" value="Pirin_C_2"/>
    <property type="match status" value="1"/>
</dbReference>
<comment type="similarity">
    <text evidence="1 3">Belongs to the pirin family.</text>
</comment>
<dbReference type="PANTHER" id="PTHR43212">
    <property type="entry name" value="QUERCETIN 2,3-DIOXYGENASE"/>
    <property type="match status" value="1"/>
</dbReference>
<comment type="cofactor">
    <cofactor evidence="2">
        <name>Fe cation</name>
        <dbReference type="ChEBI" id="CHEBI:24875"/>
    </cofactor>
    <text evidence="2">Binds 1 Fe cation per subunit.</text>
</comment>
<dbReference type="GO" id="GO:0046872">
    <property type="term" value="F:metal ion binding"/>
    <property type="evidence" value="ECO:0007669"/>
    <property type="project" value="UniProtKB-KW"/>
</dbReference>
<dbReference type="PIRSF" id="PIRSF006232">
    <property type="entry name" value="Pirin"/>
    <property type="match status" value="1"/>
</dbReference>
<dbReference type="CDD" id="cd02910">
    <property type="entry name" value="cupin_Yhhw_N"/>
    <property type="match status" value="1"/>
</dbReference>
<evidence type="ECO:0000259" key="5">
    <source>
        <dbReference type="Pfam" id="PF17954"/>
    </source>
</evidence>
<feature type="domain" description="Pirin N-terminal" evidence="4">
    <location>
        <begin position="7"/>
        <end position="119"/>
    </location>
</feature>
<evidence type="ECO:0000313" key="6">
    <source>
        <dbReference type="EMBL" id="MBE9040730.1"/>
    </source>
</evidence>
<evidence type="ECO:0000256" key="3">
    <source>
        <dbReference type="RuleBase" id="RU003457"/>
    </source>
</evidence>
<dbReference type="InterPro" id="IPR041602">
    <property type="entry name" value="Quercetinase_C"/>
</dbReference>
<dbReference type="Pfam" id="PF02678">
    <property type="entry name" value="Pirin"/>
    <property type="match status" value="1"/>
</dbReference>
<organism evidence="6 7">
    <name type="scientific">Zarconia navalis LEGE 11467</name>
    <dbReference type="NCBI Taxonomy" id="1828826"/>
    <lineage>
        <taxon>Bacteria</taxon>
        <taxon>Bacillati</taxon>
        <taxon>Cyanobacteriota</taxon>
        <taxon>Cyanophyceae</taxon>
        <taxon>Oscillatoriophycideae</taxon>
        <taxon>Oscillatoriales</taxon>
        <taxon>Oscillatoriales incertae sedis</taxon>
        <taxon>Zarconia</taxon>
        <taxon>Zarconia navalis</taxon>
    </lineage>
</organism>
<accession>A0A928VZW2</accession>
<dbReference type="InterPro" id="IPR014710">
    <property type="entry name" value="RmlC-like_jellyroll"/>
</dbReference>
<reference evidence="6" key="1">
    <citation type="submission" date="2020-10" db="EMBL/GenBank/DDBJ databases">
        <authorList>
            <person name="Castelo-Branco R."/>
            <person name="Eusebio N."/>
            <person name="Adriana R."/>
            <person name="Vieira A."/>
            <person name="Brugerolle De Fraissinette N."/>
            <person name="Rezende De Castro R."/>
            <person name="Schneider M.P."/>
            <person name="Vasconcelos V."/>
            <person name="Leao P.N."/>
        </authorList>
    </citation>
    <scope>NUCLEOTIDE SEQUENCE</scope>
    <source>
        <strain evidence="6">LEGE 11467</strain>
    </source>
</reference>
<evidence type="ECO:0000259" key="4">
    <source>
        <dbReference type="Pfam" id="PF02678"/>
    </source>
</evidence>
<dbReference type="RefSeq" id="WP_264320974.1">
    <property type="nucleotide sequence ID" value="NZ_JADEXN010000112.1"/>
</dbReference>
<evidence type="ECO:0000313" key="7">
    <source>
        <dbReference type="Proteomes" id="UP000621799"/>
    </source>
</evidence>
<dbReference type="CDD" id="cd20311">
    <property type="entry name" value="cupin_Yhhw_C"/>
    <property type="match status" value="1"/>
</dbReference>
<dbReference type="Proteomes" id="UP000621799">
    <property type="component" value="Unassembled WGS sequence"/>
</dbReference>
<protein>
    <submittedName>
        <fullName evidence="6">Pirin family protein</fullName>
    </submittedName>
</protein>
<keyword evidence="2" id="KW-0408">Iron</keyword>